<sequence length="34" mass="3735">MQIAEVVCMELESDLDLRNSGDGVLATLRFAPQL</sequence>
<accession>X7EBA5</accession>
<organism evidence="1 2">
    <name type="scientific">Roseivivax halodurans JCM 10272</name>
    <dbReference type="NCBI Taxonomy" id="1449350"/>
    <lineage>
        <taxon>Bacteria</taxon>
        <taxon>Pseudomonadati</taxon>
        <taxon>Pseudomonadota</taxon>
        <taxon>Alphaproteobacteria</taxon>
        <taxon>Rhodobacterales</taxon>
        <taxon>Roseobacteraceae</taxon>
        <taxon>Roseivivax</taxon>
    </lineage>
</organism>
<reference evidence="1 2" key="1">
    <citation type="submission" date="2014-01" db="EMBL/GenBank/DDBJ databases">
        <title>Roseivivax halodurans JCM 10272 Genome Sequencing.</title>
        <authorList>
            <person name="Lai Q."/>
            <person name="Li G."/>
            <person name="Shao Z."/>
        </authorList>
    </citation>
    <scope>NUCLEOTIDE SEQUENCE [LARGE SCALE GENOMIC DNA]</scope>
    <source>
        <strain evidence="1 2">JCM 10272</strain>
    </source>
</reference>
<evidence type="ECO:0000313" key="2">
    <source>
        <dbReference type="Proteomes" id="UP000022447"/>
    </source>
</evidence>
<evidence type="ECO:0000313" key="1">
    <source>
        <dbReference type="EMBL" id="ETX13242.1"/>
    </source>
</evidence>
<keyword evidence="2" id="KW-1185">Reference proteome</keyword>
<gene>
    <name evidence="1" type="ORF">OCH239_12755</name>
</gene>
<name>X7EBA5_9RHOB</name>
<comment type="caution">
    <text evidence="1">The sequence shown here is derived from an EMBL/GenBank/DDBJ whole genome shotgun (WGS) entry which is preliminary data.</text>
</comment>
<dbReference type="AlphaFoldDB" id="X7EBA5"/>
<proteinExistence type="predicted"/>
<dbReference type="Proteomes" id="UP000022447">
    <property type="component" value="Unassembled WGS sequence"/>
</dbReference>
<dbReference type="STRING" id="1449350.OCH239_12755"/>
<dbReference type="EMBL" id="JALZ01000032">
    <property type="protein sequence ID" value="ETX13242.1"/>
    <property type="molecule type" value="Genomic_DNA"/>
</dbReference>
<protein>
    <submittedName>
        <fullName evidence="1">Uncharacterized protein</fullName>
    </submittedName>
</protein>